<comment type="caution">
    <text evidence="3">The sequence shown here is derived from an EMBL/GenBank/DDBJ whole genome shotgun (WGS) entry which is preliminary data.</text>
</comment>
<organism evidence="3 4">
    <name type="scientific">Clostridium malenominatum</name>
    <dbReference type="NCBI Taxonomy" id="1539"/>
    <lineage>
        <taxon>Bacteria</taxon>
        <taxon>Bacillati</taxon>
        <taxon>Bacillota</taxon>
        <taxon>Clostridia</taxon>
        <taxon>Eubacteriales</taxon>
        <taxon>Clostridiaceae</taxon>
        <taxon>Clostridium</taxon>
    </lineage>
</organism>
<dbReference type="InterPro" id="IPR002509">
    <property type="entry name" value="NODB_dom"/>
</dbReference>
<dbReference type="PROSITE" id="PS51677">
    <property type="entry name" value="NODB"/>
    <property type="match status" value="1"/>
</dbReference>
<dbReference type="PANTHER" id="PTHR10587">
    <property type="entry name" value="GLYCOSYL TRANSFERASE-RELATED"/>
    <property type="match status" value="1"/>
</dbReference>
<feature type="region of interest" description="Disordered" evidence="1">
    <location>
        <begin position="46"/>
        <end position="92"/>
    </location>
</feature>
<dbReference type="Gene3D" id="3.20.20.370">
    <property type="entry name" value="Glycoside hydrolase/deacetylase"/>
    <property type="match status" value="1"/>
</dbReference>
<gene>
    <name evidence="3" type="ORF">GCM10008905_24410</name>
</gene>
<name>A0ABP3U8S7_9CLOT</name>
<feature type="compositionally biased region" description="Basic and acidic residues" evidence="1">
    <location>
        <begin position="65"/>
        <end position="83"/>
    </location>
</feature>
<dbReference type="CDD" id="cd10944">
    <property type="entry name" value="CE4_SmPgdA_like"/>
    <property type="match status" value="1"/>
</dbReference>
<dbReference type="InterPro" id="IPR011330">
    <property type="entry name" value="Glyco_hydro/deAcase_b/a-brl"/>
</dbReference>
<dbReference type="SUPFAM" id="SSF88713">
    <property type="entry name" value="Glycoside hydrolase/deacetylase"/>
    <property type="match status" value="1"/>
</dbReference>
<evidence type="ECO:0000313" key="3">
    <source>
        <dbReference type="EMBL" id="GAA0727146.1"/>
    </source>
</evidence>
<keyword evidence="4" id="KW-1185">Reference proteome</keyword>
<evidence type="ECO:0000259" key="2">
    <source>
        <dbReference type="PROSITE" id="PS51677"/>
    </source>
</evidence>
<reference evidence="4" key="1">
    <citation type="journal article" date="2019" name="Int. J. Syst. Evol. Microbiol.">
        <title>The Global Catalogue of Microorganisms (GCM) 10K type strain sequencing project: providing services to taxonomists for standard genome sequencing and annotation.</title>
        <authorList>
            <consortium name="The Broad Institute Genomics Platform"/>
            <consortium name="The Broad Institute Genome Sequencing Center for Infectious Disease"/>
            <person name="Wu L."/>
            <person name="Ma J."/>
        </authorList>
    </citation>
    <scope>NUCLEOTIDE SEQUENCE [LARGE SCALE GENOMIC DNA]</scope>
    <source>
        <strain evidence="4">JCM 1405</strain>
    </source>
</reference>
<feature type="domain" description="NodB homology" evidence="2">
    <location>
        <begin position="100"/>
        <end position="286"/>
    </location>
</feature>
<dbReference type="EMBL" id="BAAACF010000003">
    <property type="protein sequence ID" value="GAA0727146.1"/>
    <property type="molecule type" value="Genomic_DNA"/>
</dbReference>
<proteinExistence type="predicted"/>
<dbReference type="RefSeq" id="WP_343770076.1">
    <property type="nucleotide sequence ID" value="NZ_BAAACF010000003.1"/>
</dbReference>
<dbReference type="Proteomes" id="UP001500339">
    <property type="component" value="Unassembled WGS sequence"/>
</dbReference>
<dbReference type="PANTHER" id="PTHR10587:SF125">
    <property type="entry name" value="POLYSACCHARIDE DEACETYLASE YHEN-RELATED"/>
    <property type="match status" value="1"/>
</dbReference>
<evidence type="ECO:0000313" key="4">
    <source>
        <dbReference type="Proteomes" id="UP001500339"/>
    </source>
</evidence>
<dbReference type="InterPro" id="IPR050248">
    <property type="entry name" value="Polysacc_deacetylase_ArnD"/>
</dbReference>
<dbReference type="Pfam" id="PF01522">
    <property type="entry name" value="Polysacc_deac_1"/>
    <property type="match status" value="1"/>
</dbReference>
<accession>A0ABP3U8S7</accession>
<protein>
    <recommendedName>
        <fullName evidence="2">NodB homology domain-containing protein</fullName>
    </recommendedName>
</protein>
<evidence type="ECO:0000256" key="1">
    <source>
        <dbReference type="SAM" id="MobiDB-lite"/>
    </source>
</evidence>
<sequence length="289" mass="32588">MRRKRRKSSFLKAFTTAIFLVGLFSVSAWSGARYFQSKTSTTALAGKEEKPLSSEEGNLQLNNRVEGRPVDNRKGVPIREPEKQTNTNHDGGMDFSNKGKVVYLTFDDGPSRTVTPQILDVLKEQGVKATFFVLGNMVEQNPDILKRESNEGHAIANHSYSHNYNKLYSSTSNFLEDMKKNEDTIRKVLGEYKSKIIRFPGGSFGRTEYIKAAKEAGYNSIDWNSLNGDAEAVYVTKEKLISRFIETSAGKNTLYVLMHDANGKETTVQALPEIIKYLKDNGYEFRVLQ</sequence>